<accession>A0AAN6E2Q4</accession>
<organism evidence="7 8">
    <name type="scientific">Exophiala viscosa</name>
    <dbReference type="NCBI Taxonomy" id="2486360"/>
    <lineage>
        <taxon>Eukaryota</taxon>
        <taxon>Fungi</taxon>
        <taxon>Dikarya</taxon>
        <taxon>Ascomycota</taxon>
        <taxon>Pezizomycotina</taxon>
        <taxon>Eurotiomycetes</taxon>
        <taxon>Chaetothyriomycetidae</taxon>
        <taxon>Chaetothyriales</taxon>
        <taxon>Herpotrichiellaceae</taxon>
        <taxon>Exophiala</taxon>
    </lineage>
</organism>
<evidence type="ECO:0000256" key="2">
    <source>
        <dbReference type="ARBA" id="ARBA00022679"/>
    </source>
</evidence>
<dbReference type="InterPro" id="IPR000608">
    <property type="entry name" value="UBC"/>
</dbReference>
<dbReference type="Gene3D" id="3.90.228.10">
    <property type="match status" value="1"/>
</dbReference>
<dbReference type="SUPFAM" id="SSF56399">
    <property type="entry name" value="ADP-ribosylation"/>
    <property type="match status" value="1"/>
</dbReference>
<evidence type="ECO:0000256" key="4">
    <source>
        <dbReference type="ARBA" id="ARBA00023027"/>
    </source>
</evidence>
<dbReference type="InterPro" id="IPR012317">
    <property type="entry name" value="Poly(ADP-ribose)pol_cat_dom"/>
</dbReference>
<name>A0AAN6E2Q4_9EURO</name>
<dbReference type="Proteomes" id="UP001203852">
    <property type="component" value="Unassembled WGS sequence"/>
</dbReference>
<evidence type="ECO:0000313" key="7">
    <source>
        <dbReference type="EMBL" id="KAI1617085.1"/>
    </source>
</evidence>
<keyword evidence="3" id="KW-0548">Nucleotidyltransferase</keyword>
<evidence type="ECO:0000259" key="6">
    <source>
        <dbReference type="PROSITE" id="PS50127"/>
    </source>
</evidence>
<protein>
    <submittedName>
        <fullName evidence="7">Ubiquitin-conjugating enzyme E2 Q</fullName>
    </submittedName>
</protein>
<keyword evidence="4" id="KW-0520">NAD</keyword>
<dbReference type="SUPFAM" id="SSF54495">
    <property type="entry name" value="UBC-like"/>
    <property type="match status" value="1"/>
</dbReference>
<dbReference type="InterPro" id="IPR016135">
    <property type="entry name" value="UBQ-conjugating_enzyme/RWD"/>
</dbReference>
<dbReference type="Pfam" id="PF00644">
    <property type="entry name" value="PARP"/>
    <property type="match status" value="1"/>
</dbReference>
<dbReference type="Pfam" id="PF00179">
    <property type="entry name" value="UQ_con"/>
    <property type="match status" value="1"/>
</dbReference>
<dbReference type="PANTHER" id="PTHR21328">
    <property type="entry name" value="POLY ADP-RIBOSE POLYMERASE FAMILY, MEMBER PARP"/>
    <property type="match status" value="1"/>
</dbReference>
<feature type="compositionally biased region" description="Acidic residues" evidence="5">
    <location>
        <begin position="150"/>
        <end position="166"/>
    </location>
</feature>
<comment type="caution">
    <text evidence="7">The sequence shown here is derived from an EMBL/GenBank/DDBJ whole genome shotgun (WGS) entry which is preliminary data.</text>
</comment>
<evidence type="ECO:0000256" key="3">
    <source>
        <dbReference type="ARBA" id="ARBA00022695"/>
    </source>
</evidence>
<evidence type="ECO:0000256" key="1">
    <source>
        <dbReference type="ARBA" id="ARBA00022676"/>
    </source>
</evidence>
<dbReference type="EMBL" id="MU404351">
    <property type="protein sequence ID" value="KAI1617085.1"/>
    <property type="molecule type" value="Genomic_DNA"/>
</dbReference>
<feature type="region of interest" description="Disordered" evidence="5">
    <location>
        <begin position="145"/>
        <end position="166"/>
    </location>
</feature>
<feature type="domain" description="UBC core" evidence="6">
    <location>
        <begin position="1030"/>
        <end position="1201"/>
    </location>
</feature>
<dbReference type="FunFam" id="3.10.110.10:FF:000107">
    <property type="entry name" value="Ubiquitin conjugating enzyme, putative"/>
    <property type="match status" value="1"/>
</dbReference>
<proteinExistence type="predicted"/>
<dbReference type="SMART" id="SM00212">
    <property type="entry name" value="UBCc"/>
    <property type="match status" value="1"/>
</dbReference>
<keyword evidence="2" id="KW-0808">Transferase</keyword>
<reference evidence="7" key="1">
    <citation type="journal article" date="2022" name="bioRxiv">
        <title>Deciphering the potential niche of two novel black yeast fungi from a biological soil crust based on their genomes, phenotypes, and melanin regulation.</title>
        <authorList>
            <consortium name="DOE Joint Genome Institute"/>
            <person name="Carr E.C."/>
            <person name="Barton Q."/>
            <person name="Grambo S."/>
            <person name="Sullivan M."/>
            <person name="Renfro C.M."/>
            <person name="Kuo A."/>
            <person name="Pangilinan J."/>
            <person name="Lipzen A."/>
            <person name="Keymanesh K."/>
            <person name="Savage E."/>
            <person name="Barry K."/>
            <person name="Grigoriev I.V."/>
            <person name="Riekhof W.R."/>
            <person name="Harris S.S."/>
        </authorList>
    </citation>
    <scope>NUCLEOTIDE SEQUENCE</scope>
    <source>
        <strain evidence="7">JF 03-4F</strain>
    </source>
</reference>
<gene>
    <name evidence="7" type="ORF">EDD36DRAFT_450855</name>
</gene>
<dbReference type="InterPro" id="IPR051838">
    <property type="entry name" value="ARTD_PARP"/>
</dbReference>
<evidence type="ECO:0000256" key="5">
    <source>
        <dbReference type="SAM" id="MobiDB-lite"/>
    </source>
</evidence>
<dbReference type="AlphaFoldDB" id="A0AAN6E2Q4"/>
<dbReference type="GO" id="GO:0016779">
    <property type="term" value="F:nucleotidyltransferase activity"/>
    <property type="evidence" value="ECO:0007669"/>
    <property type="project" value="UniProtKB-KW"/>
</dbReference>
<sequence length="1212" mass="134689">MVRQCHFVWRQACCADTASRGPQPGSELNFTSKVRLFVPTTPLRFLADLADASSSKTPNIEGVHTPDEGVVSCMYTCNENRVWRYVNINFCATNLDEYPDGNSFMLYTDDEHIDPSIPQTLEAVGADAHGKSLSEVLSEVSQRLSATLSDDGENNTDTVLEDGDEDDFDFEYDSDGGDFGLADLQPITNVARENGSSRATTQCTNPPSLQKIRADLRALKDAGFRVGIFGNLATTGALCVSVRVVKLGLSDEAMQAWSLRRQHYLILLIRYSGAYMDASRLCSEVNSLNGKMEMRVGLCQHYKPSSRDVLSTFEKKGEAVSTEAEASTFEPLFIGQPLNQFLAERLLYIIKARHSHGLSWLGAEKFVEARQLLTSNSNFDDLVDYQCDDNANTTNLPGFVMADHMGQISLEKASLPLIAMQAVLRHFVRCTEFCLVCHSHVDNSFEALKPYVCTKPLCLYQYMTLGFGPSLEWDVCSQPYVVDLLISFCHVAGNSGRLKDYPVGLNLMTPVLPHYSVPFPDPTVYYLHNANKGSTSTPMSAEKTFSCMWHANERQLRKCQNEDWSLAKLRVGDWLVTVAHKNQTAAHHRIKNISMDVVELGEPVFVVFNENNQTSGQSQSTTQDIAPPLDGSVKADCFLYDKNFDVLPVVQKQRALVALLDTLPSVEEMCEYLERQGRGRAGSLKLWKDRISDPALNLLRWIIASNRSCIVQVGEVVGDQDGKALTATEDRVEGMDGYMQFRFAQGAPDKEKRFNDCVKTEAVTTGTQYPTLFAWHGSQLWNWHSIIRQGLRFDEIVHGRAYGNGVYMSRHAATSLGYSNNNLVSDWKPSMLQIGRAFSLNEVVNHPARFVSRSPHYVVSDLDWIQTRYLFVKVNKAFTFKEGKCTEMYKQDPLHVASNELNRAIIIPMTAISKSRRPCNTIDKAATEAGKRTKTLADTDQATAEHREDDANSVMSDATDVAYLDGNSEVNRGGSGHTNPGEDDMGMTLIHGRKRPVDAVAETDFVAGTLDVSSIKFLNAPQNATPTATKALMRLLQEAISVQENTAPAILGWYINRDMINNIYQWIVELHSFAAELPLTADMKAAGVKSIVLEMRFSTDFPFSPPFIRVVKPRFLPFAQGGGGNVTEGGAMCMEVLTNDGWTAAQNVESLLLQVRMAICDEERPARLAPPRAPGLRQQNTYGIGEARSAYIRACQNHGWTVPAGFDKIQQE</sequence>
<dbReference type="PROSITE" id="PS50127">
    <property type="entry name" value="UBC_2"/>
    <property type="match status" value="1"/>
</dbReference>
<keyword evidence="8" id="KW-1185">Reference proteome</keyword>
<evidence type="ECO:0000313" key="8">
    <source>
        <dbReference type="Proteomes" id="UP001203852"/>
    </source>
</evidence>
<keyword evidence="1" id="KW-0328">Glycosyltransferase</keyword>
<dbReference type="CDD" id="cd23802">
    <property type="entry name" value="UBCc_UBE2Q"/>
    <property type="match status" value="1"/>
</dbReference>
<dbReference type="GO" id="GO:0003950">
    <property type="term" value="F:NAD+ poly-ADP-ribosyltransferase activity"/>
    <property type="evidence" value="ECO:0007669"/>
    <property type="project" value="InterPro"/>
</dbReference>
<dbReference type="Gene3D" id="3.10.110.10">
    <property type="entry name" value="Ubiquitin Conjugating Enzyme"/>
    <property type="match status" value="1"/>
</dbReference>